<feature type="compositionally biased region" description="Basic and acidic residues" evidence="16">
    <location>
        <begin position="1131"/>
        <end position="1144"/>
    </location>
</feature>
<evidence type="ECO:0000256" key="10">
    <source>
        <dbReference type="ARBA" id="ARBA00022843"/>
    </source>
</evidence>
<keyword evidence="10" id="KW-0832">Ubl conjugation</keyword>
<evidence type="ECO:0000313" key="21">
    <source>
        <dbReference type="RefSeq" id="XP_031433701.1"/>
    </source>
</evidence>
<feature type="domain" description="C2H2-type" evidence="17">
    <location>
        <begin position="810"/>
        <end position="833"/>
    </location>
</feature>
<evidence type="ECO:0000313" key="18">
    <source>
        <dbReference type="Proteomes" id="UP000515152"/>
    </source>
</evidence>
<accession>A0A6P8GFI4</accession>
<dbReference type="InterPro" id="IPR036236">
    <property type="entry name" value="Znf_C2H2_sf"/>
</dbReference>
<feature type="compositionally biased region" description="Low complexity" evidence="16">
    <location>
        <begin position="181"/>
        <end position="194"/>
    </location>
</feature>
<dbReference type="InterPro" id="IPR057356">
    <property type="entry name" value="Znf-C2H2_ZNF592"/>
</dbReference>
<keyword evidence="14" id="KW-0539">Nucleus</keyword>
<evidence type="ECO:0000256" key="16">
    <source>
        <dbReference type="SAM" id="MobiDB-lite"/>
    </source>
</evidence>
<evidence type="ECO:0000256" key="9">
    <source>
        <dbReference type="ARBA" id="ARBA00022833"/>
    </source>
</evidence>
<evidence type="ECO:0000256" key="15">
    <source>
        <dbReference type="PROSITE-ProRule" id="PRU00042"/>
    </source>
</evidence>
<feature type="region of interest" description="Disordered" evidence="16">
    <location>
        <begin position="1085"/>
        <end position="1149"/>
    </location>
</feature>
<name>A0A6P8GFI4_CLUHA</name>
<keyword evidence="18" id="KW-1185">Reference proteome</keyword>
<keyword evidence="13" id="KW-0804">Transcription</keyword>
<evidence type="ECO:0000313" key="20">
    <source>
        <dbReference type="RefSeq" id="XP_031433700.1"/>
    </source>
</evidence>
<dbReference type="InterPro" id="IPR045914">
    <property type="entry name" value="Zn532-like"/>
</dbReference>
<evidence type="ECO:0000256" key="11">
    <source>
        <dbReference type="ARBA" id="ARBA00023015"/>
    </source>
</evidence>
<dbReference type="RefSeq" id="XP_031433703.1">
    <property type="nucleotide sequence ID" value="XM_031577843.2"/>
</dbReference>
<keyword evidence="6" id="KW-0479">Metal-binding</keyword>
<feature type="region of interest" description="Disordered" evidence="16">
    <location>
        <begin position="103"/>
        <end position="127"/>
    </location>
</feature>
<evidence type="ECO:0000259" key="17">
    <source>
        <dbReference type="PROSITE" id="PS50157"/>
    </source>
</evidence>
<protein>
    <submittedName>
        <fullName evidence="19 20">Zinc finger protein 532</fullName>
    </submittedName>
</protein>
<feature type="domain" description="C2H2-type" evidence="17">
    <location>
        <begin position="997"/>
        <end position="1025"/>
    </location>
</feature>
<dbReference type="GO" id="GO:0003677">
    <property type="term" value="F:DNA binding"/>
    <property type="evidence" value="ECO:0007669"/>
    <property type="project" value="UniProtKB-KW"/>
</dbReference>
<dbReference type="SUPFAM" id="SSF57667">
    <property type="entry name" value="beta-beta-alpha zinc fingers"/>
    <property type="match status" value="3"/>
</dbReference>
<evidence type="ECO:0000256" key="8">
    <source>
        <dbReference type="ARBA" id="ARBA00022771"/>
    </source>
</evidence>
<dbReference type="Pfam" id="PF00096">
    <property type="entry name" value="zf-C2H2"/>
    <property type="match status" value="1"/>
</dbReference>
<organism evidence="18 20">
    <name type="scientific">Clupea harengus</name>
    <name type="common">Atlantic herring</name>
    <dbReference type="NCBI Taxonomy" id="7950"/>
    <lineage>
        <taxon>Eukaryota</taxon>
        <taxon>Metazoa</taxon>
        <taxon>Chordata</taxon>
        <taxon>Craniata</taxon>
        <taxon>Vertebrata</taxon>
        <taxon>Euteleostomi</taxon>
        <taxon>Actinopterygii</taxon>
        <taxon>Neopterygii</taxon>
        <taxon>Teleostei</taxon>
        <taxon>Clupei</taxon>
        <taxon>Clupeiformes</taxon>
        <taxon>Clupeoidei</taxon>
        <taxon>Clupeidae</taxon>
        <taxon>Clupea</taxon>
    </lineage>
</organism>
<evidence type="ECO:0000256" key="3">
    <source>
        <dbReference type="ARBA" id="ARBA00006991"/>
    </source>
</evidence>
<proteinExistence type="inferred from homology"/>
<feature type="domain" description="C2H2-type" evidence="17">
    <location>
        <begin position="582"/>
        <end position="600"/>
    </location>
</feature>
<reference evidence="19 20" key="1">
    <citation type="submission" date="2025-04" db="UniProtKB">
        <authorList>
            <consortium name="RefSeq"/>
        </authorList>
    </citation>
    <scope>IDENTIFICATION</scope>
</reference>
<evidence type="ECO:0000256" key="2">
    <source>
        <dbReference type="ARBA" id="ARBA00004123"/>
    </source>
</evidence>
<feature type="compositionally biased region" description="Basic and acidic residues" evidence="16">
    <location>
        <begin position="103"/>
        <end position="112"/>
    </location>
</feature>
<dbReference type="Gene3D" id="3.30.160.60">
    <property type="entry name" value="Classic Zinc Finger"/>
    <property type="match status" value="6"/>
</dbReference>
<keyword evidence="4" id="KW-1017">Isopeptide bond</keyword>
<evidence type="ECO:0000256" key="7">
    <source>
        <dbReference type="ARBA" id="ARBA00022737"/>
    </source>
</evidence>
<dbReference type="GO" id="GO:0008270">
    <property type="term" value="F:zinc ion binding"/>
    <property type="evidence" value="ECO:0007669"/>
    <property type="project" value="UniProtKB-KW"/>
</dbReference>
<dbReference type="CTD" id="55205"/>
<keyword evidence="11" id="KW-0805">Transcription regulation</keyword>
<feature type="region of interest" description="Disordered" evidence="16">
    <location>
        <begin position="259"/>
        <end position="331"/>
    </location>
</feature>
<gene>
    <name evidence="19 20 21 22" type="primary">znf532</name>
</gene>
<evidence type="ECO:0000313" key="19">
    <source>
        <dbReference type="RefSeq" id="XP_031433699.1"/>
    </source>
</evidence>
<keyword evidence="12" id="KW-0238">DNA-binding</keyword>
<feature type="domain" description="C2H2-type" evidence="17">
    <location>
        <begin position="1245"/>
        <end position="1267"/>
    </location>
</feature>
<dbReference type="RefSeq" id="XP_031433699.1">
    <property type="nucleotide sequence ID" value="XM_031577839.2"/>
</dbReference>
<keyword evidence="8 15" id="KW-0863">Zinc-finger</keyword>
<dbReference type="GeneID" id="105911491"/>
<evidence type="ECO:0000256" key="13">
    <source>
        <dbReference type="ARBA" id="ARBA00023163"/>
    </source>
</evidence>
<dbReference type="OrthoDB" id="8856548at2759"/>
<dbReference type="Pfam" id="PF25412">
    <property type="entry name" value="zf-C2H2_ZNF592"/>
    <property type="match status" value="1"/>
</dbReference>
<feature type="domain" description="C2H2-type" evidence="17">
    <location>
        <begin position="751"/>
        <end position="778"/>
    </location>
</feature>
<dbReference type="RefSeq" id="XP_031433701.1">
    <property type="nucleotide sequence ID" value="XM_031577841.2"/>
</dbReference>
<dbReference type="PROSITE" id="PS50157">
    <property type="entry name" value="ZINC_FINGER_C2H2_2"/>
    <property type="match status" value="10"/>
</dbReference>
<feature type="compositionally biased region" description="Basic and acidic residues" evidence="16">
    <location>
        <begin position="203"/>
        <end position="223"/>
    </location>
</feature>
<evidence type="ECO:0000256" key="1">
    <source>
        <dbReference type="ARBA" id="ARBA00003767"/>
    </source>
</evidence>
<dbReference type="GO" id="GO:0005634">
    <property type="term" value="C:nucleus"/>
    <property type="evidence" value="ECO:0007669"/>
    <property type="project" value="UniProtKB-SubCell"/>
</dbReference>
<dbReference type="FunFam" id="3.30.160.60:FF:000797">
    <property type="entry name" value="zinc finger protein 592 isoform X1"/>
    <property type="match status" value="1"/>
</dbReference>
<dbReference type="Pfam" id="PF16622">
    <property type="entry name" value="zf-C2H2_11"/>
    <property type="match status" value="1"/>
</dbReference>
<feature type="region of interest" description="Disordered" evidence="16">
    <location>
        <begin position="950"/>
        <end position="993"/>
    </location>
</feature>
<evidence type="ECO:0000256" key="4">
    <source>
        <dbReference type="ARBA" id="ARBA00022499"/>
    </source>
</evidence>
<dbReference type="PANTHER" id="PTHR47222:SF3">
    <property type="entry name" value="ZINC FINGER PROTEIN 532"/>
    <property type="match status" value="1"/>
</dbReference>
<dbReference type="KEGG" id="char:105911491"/>
<dbReference type="InterPro" id="IPR013087">
    <property type="entry name" value="Znf_C2H2_type"/>
</dbReference>
<feature type="region of interest" description="Disordered" evidence="16">
    <location>
        <begin position="181"/>
        <end position="223"/>
    </location>
</feature>
<keyword evidence="5" id="KW-0597">Phosphoprotein</keyword>
<comment type="similarity">
    <text evidence="3">Belongs to the krueppel C2H2-type zinc-finger protein family.</text>
</comment>
<keyword evidence="9" id="KW-0862">Zinc</keyword>
<feature type="domain" description="C2H2-type" evidence="17">
    <location>
        <begin position="904"/>
        <end position="932"/>
    </location>
</feature>
<keyword evidence="7" id="KW-0677">Repeat</keyword>
<feature type="domain" description="C2H2-type" evidence="17">
    <location>
        <begin position="1027"/>
        <end position="1055"/>
    </location>
</feature>
<evidence type="ECO:0000256" key="6">
    <source>
        <dbReference type="ARBA" id="ARBA00022723"/>
    </source>
</evidence>
<dbReference type="RefSeq" id="XP_031433700.1">
    <property type="nucleotide sequence ID" value="XM_031577840.2"/>
</dbReference>
<dbReference type="SMART" id="SM00355">
    <property type="entry name" value="ZnF_C2H2"/>
    <property type="match status" value="15"/>
</dbReference>
<feature type="compositionally biased region" description="Basic and acidic residues" evidence="16">
    <location>
        <begin position="275"/>
        <end position="291"/>
    </location>
</feature>
<dbReference type="GeneTree" id="ENSGT00940000154437"/>
<feature type="domain" description="C2H2-type" evidence="17">
    <location>
        <begin position="873"/>
        <end position="900"/>
    </location>
</feature>
<evidence type="ECO:0000256" key="14">
    <source>
        <dbReference type="ARBA" id="ARBA00023242"/>
    </source>
</evidence>
<feature type="domain" description="C2H2-type" evidence="17">
    <location>
        <begin position="838"/>
        <end position="866"/>
    </location>
</feature>
<feature type="compositionally biased region" description="Polar residues" evidence="16">
    <location>
        <begin position="118"/>
        <end position="127"/>
    </location>
</feature>
<comment type="function">
    <text evidence="1">May be involved in transcriptional regulation.</text>
</comment>
<feature type="compositionally biased region" description="Low complexity" evidence="16">
    <location>
        <begin position="312"/>
        <end position="331"/>
    </location>
</feature>
<evidence type="ECO:0000313" key="22">
    <source>
        <dbReference type="RefSeq" id="XP_031433703.1"/>
    </source>
</evidence>
<dbReference type="InterPro" id="IPR041697">
    <property type="entry name" value="Znf-C2H2_11"/>
</dbReference>
<sequence>MGDMKTPDFDDLLAAFDIPDMVDPKAAIESGHDDHEGQLKHHVHHDDDNQIPSAPSVSVIVKNVRSIDPSEHPLSDKDVHPTVGNGLQNGFLGLCSSDRYSKDGGKPLKTDSHGPLANDSSFNQFSPISSAEEFDDDDKIEVDDPADRQNNLPCFRPNPLTGLIGDGVSKPGSNVNFVNSKLKNGNSSNSSLASHPQTPSKPRKSEEQLKEVGPKPFEVKETSEPIALSVCNLSQAKAKSSAKLSSCIAAIAALSAKKASSDSPVSEFPTALPDSTKESKESPKTPEKPLEQESALEVARKMLSQQPESPCSITSEGSSKGSPSSPAGSIPVIPKVRIKTIKTSSGQIKRTVTRVLPEFDPEGLKKVTDSIVVSSLSSPISGAVFSSPTRAALPTTVVATTGGSTMEVTKQMTIKPVATAFLPVSAVKTVGSQVINLKLANNTTVKATVIPAASMQSASSAILKAANAIQQQTVMVPASSLANAKLVPKTLHLTNLNLLPQASATPSELHQVLSKAQQPIKQAIVLSQAPKKVSRVQVLASSQSSVVEAFNKVLSSINPVPVYVPNLSPPSAACISIPSRGYKCLECGDSFALEKSLTQHYDRRSVRIEVTCNHCNRNLVFYNKCSLLSHARGHKDKGVVMQCSHLILKPIPADQMISSSLLPSSSPSLSSTNVSAGALSSSVGSSQGKSTLSTVISAPASAPLVAAMPLDEDASRLCRHNLKCLECSEMFQEESALAMHYQQGSESSAQKTCTICQMLLPNHCSFASHQRIHQHKSPYICPECGAICRSVHFQSHVTKNCLHYTRRVGYRCVHCSVIFADISALKSHIQGSHCEIFYKCPICPMAFKSAPGTHSHAYTQHPGVKIGEPKLIYKCSMCDTVFTQQTLLYTHFDQHIASQRVSVFKCPDCSMHYAQKQLMVDHIKSVHGTLKTIEGPPNLGINLPLSTKATNSMGPNANHRDLGSLNGLERGEKKPVSPLKKTSNGTESLKKPPNPGWTCHDCAQLFTQREIYITHMKKEHGKQLKKHPCRLCDKSFSSSHSLCRHNRIKHKGLRKVYSCPHCPEASRTFTKRLMLEKHIQLVHNVKHEEGKPAGEVTTAEVKADKRLSQVPSPKRKQQPAEEAKPPPGEKAGGRGEEGEGRACREGSGGQPLKKLKVSVCKVHRCGVCNFSTEDLVSFHEHIPQHRSDGSSFQCRECGLCYTSHPSMARHLFIVHKLKEPAGLGRRRSTPGQQEAPEAAAGASGTSCKVCRRTFETEGALKTHMRTHGMAFIRSKRLGAAEK</sequence>
<dbReference type="PANTHER" id="PTHR47222">
    <property type="entry name" value="ZINC FINGER PROTEIN 532-RELATED"/>
    <property type="match status" value="1"/>
</dbReference>
<evidence type="ECO:0000256" key="12">
    <source>
        <dbReference type="ARBA" id="ARBA00023125"/>
    </source>
</evidence>
<dbReference type="Proteomes" id="UP000515152">
    <property type="component" value="Chromosome 12"/>
</dbReference>
<dbReference type="PROSITE" id="PS00028">
    <property type="entry name" value="ZINC_FINGER_C2H2_1"/>
    <property type="match status" value="8"/>
</dbReference>
<comment type="subcellular location">
    <subcellularLocation>
        <location evidence="2">Nucleus</location>
    </subcellularLocation>
</comment>
<feature type="domain" description="C2H2-type" evidence="17">
    <location>
        <begin position="1192"/>
        <end position="1220"/>
    </location>
</feature>
<evidence type="ECO:0000256" key="5">
    <source>
        <dbReference type="ARBA" id="ARBA00022553"/>
    </source>
</evidence>